<dbReference type="Pfam" id="PF03992">
    <property type="entry name" value="ABM"/>
    <property type="match status" value="1"/>
</dbReference>
<dbReference type="Gene3D" id="3.30.70.100">
    <property type="match status" value="1"/>
</dbReference>
<evidence type="ECO:0000313" key="3">
    <source>
        <dbReference type="Proteomes" id="UP000612233"/>
    </source>
</evidence>
<keyword evidence="2" id="KW-0560">Oxidoreductase</keyword>
<dbReference type="InterPro" id="IPR050744">
    <property type="entry name" value="AI-2_Isomerase_LsrG"/>
</dbReference>
<name>A0A927B9T5_9BACT</name>
<evidence type="ECO:0000259" key="1">
    <source>
        <dbReference type="PROSITE" id="PS51725"/>
    </source>
</evidence>
<feature type="domain" description="ABM" evidence="1">
    <location>
        <begin position="7"/>
        <end position="100"/>
    </location>
</feature>
<dbReference type="InterPro" id="IPR011008">
    <property type="entry name" value="Dimeric_a/b-barrel"/>
</dbReference>
<reference evidence="2" key="1">
    <citation type="submission" date="2020-09" db="EMBL/GenBank/DDBJ databases">
        <authorList>
            <person name="Kim M.K."/>
        </authorList>
    </citation>
    <scope>NUCLEOTIDE SEQUENCE</scope>
    <source>
        <strain evidence="2">BT664</strain>
    </source>
</reference>
<dbReference type="AlphaFoldDB" id="A0A927B9T5"/>
<proteinExistence type="predicted"/>
<sequence length="103" mass="11864">MKEDPRICLTVHYWAQSGRSAEVIAFLRMVALGNAQEPGMLDFQVYQAECDPHRILVYEVFVDQAGLDAHRASDHYDTYVRGGVFPLLRERTVEAYRPAFYQP</sequence>
<organism evidence="2 3">
    <name type="scientific">Hymenobacter montanus</name>
    <dbReference type="NCBI Taxonomy" id="2771359"/>
    <lineage>
        <taxon>Bacteria</taxon>
        <taxon>Pseudomonadati</taxon>
        <taxon>Bacteroidota</taxon>
        <taxon>Cytophagia</taxon>
        <taxon>Cytophagales</taxon>
        <taxon>Hymenobacteraceae</taxon>
        <taxon>Hymenobacter</taxon>
    </lineage>
</organism>
<dbReference type="Proteomes" id="UP000612233">
    <property type="component" value="Unassembled WGS sequence"/>
</dbReference>
<accession>A0A927B9T5</accession>
<gene>
    <name evidence="2" type="ORF">IC235_02580</name>
</gene>
<dbReference type="PROSITE" id="PS51725">
    <property type="entry name" value="ABM"/>
    <property type="match status" value="1"/>
</dbReference>
<evidence type="ECO:0000313" key="2">
    <source>
        <dbReference type="EMBL" id="MBD2766775.1"/>
    </source>
</evidence>
<comment type="caution">
    <text evidence="2">The sequence shown here is derived from an EMBL/GenBank/DDBJ whole genome shotgun (WGS) entry which is preliminary data.</text>
</comment>
<protein>
    <submittedName>
        <fullName evidence="2">Antibiotic biosynthesis monooxygenase</fullName>
    </submittedName>
</protein>
<dbReference type="SUPFAM" id="SSF54909">
    <property type="entry name" value="Dimeric alpha+beta barrel"/>
    <property type="match status" value="1"/>
</dbReference>
<dbReference type="EMBL" id="JACXAD010000002">
    <property type="protein sequence ID" value="MBD2766775.1"/>
    <property type="molecule type" value="Genomic_DNA"/>
</dbReference>
<dbReference type="InterPro" id="IPR007138">
    <property type="entry name" value="ABM_dom"/>
</dbReference>
<keyword evidence="3" id="KW-1185">Reference proteome</keyword>
<dbReference type="RefSeq" id="WP_191003600.1">
    <property type="nucleotide sequence ID" value="NZ_JACXAD010000002.1"/>
</dbReference>
<dbReference type="GO" id="GO:0004497">
    <property type="term" value="F:monooxygenase activity"/>
    <property type="evidence" value="ECO:0007669"/>
    <property type="project" value="UniProtKB-KW"/>
</dbReference>
<dbReference type="PANTHER" id="PTHR33336:SF15">
    <property type="entry name" value="ABM DOMAIN-CONTAINING PROTEIN"/>
    <property type="match status" value="1"/>
</dbReference>
<keyword evidence="2" id="KW-0503">Monooxygenase</keyword>
<dbReference type="PANTHER" id="PTHR33336">
    <property type="entry name" value="QUINOL MONOOXYGENASE YGIN-RELATED"/>
    <property type="match status" value="1"/>
</dbReference>